<dbReference type="Pfam" id="PF09498">
    <property type="entry name" value="DUF2388"/>
    <property type="match status" value="1"/>
</dbReference>
<dbReference type="EMBL" id="CP029822">
    <property type="protein sequence ID" value="AZS52168.1"/>
    <property type="molecule type" value="Genomic_DNA"/>
</dbReference>
<evidence type="ECO:0000313" key="1">
    <source>
        <dbReference type="EMBL" id="AZS52168.1"/>
    </source>
</evidence>
<dbReference type="Proteomes" id="UP000273143">
    <property type="component" value="Chromosome"/>
</dbReference>
<accession>A0A3Q9JP56</accession>
<dbReference type="InterPro" id="IPR012661">
    <property type="entry name" value="CHP02448"/>
</dbReference>
<keyword evidence="2" id="KW-1185">Reference proteome</keyword>
<sequence length="116" mass="12449">MVKAEIVQEITQGCSDSPIVSTLCITFSPFYTTTIISVVPSEWSGTAWGAKSKVIYQAKSDAATFVASNGAIKGSYLEAAFVLLRQEDIRYNKVDELDLAKAILAFNQTAPTPAAP</sequence>
<dbReference type="KEGG" id="emo:DM558_04135"/>
<protein>
    <submittedName>
        <fullName evidence="1">DUF2388 domain-containing protein</fullName>
    </submittedName>
</protein>
<gene>
    <name evidence="1" type="ORF">DM558_04135</name>
</gene>
<organism evidence="1 2">
    <name type="scientific">Entomomonas moraniae</name>
    <dbReference type="NCBI Taxonomy" id="2213226"/>
    <lineage>
        <taxon>Bacteria</taxon>
        <taxon>Pseudomonadati</taxon>
        <taxon>Pseudomonadota</taxon>
        <taxon>Gammaproteobacteria</taxon>
        <taxon>Pseudomonadales</taxon>
        <taxon>Pseudomonadaceae</taxon>
        <taxon>Entomomonas</taxon>
    </lineage>
</organism>
<name>A0A3Q9JP56_9GAMM</name>
<reference evidence="2" key="1">
    <citation type="submission" date="2018-06" db="EMBL/GenBank/DDBJ databases">
        <title>Complete genome of Pseudomonas insecticola strain QZS01.</title>
        <authorList>
            <person name="Wang J."/>
            <person name="Su Q."/>
        </authorList>
    </citation>
    <scope>NUCLEOTIDE SEQUENCE [LARGE SCALE GENOMIC DNA]</scope>
    <source>
        <strain evidence="2">QZS01</strain>
    </source>
</reference>
<evidence type="ECO:0000313" key="2">
    <source>
        <dbReference type="Proteomes" id="UP000273143"/>
    </source>
</evidence>
<dbReference type="NCBIfam" id="TIGR02448">
    <property type="entry name" value="conserverd hypothetical protein"/>
    <property type="match status" value="1"/>
</dbReference>
<proteinExistence type="predicted"/>
<dbReference type="AlphaFoldDB" id="A0A3Q9JP56"/>